<gene>
    <name evidence="1" type="ORF">Vadar_023786</name>
</gene>
<dbReference type="EMBL" id="CM037157">
    <property type="protein sequence ID" value="KAH7849845.1"/>
    <property type="molecule type" value="Genomic_DNA"/>
</dbReference>
<name>A0ACB7Y8P2_9ERIC</name>
<dbReference type="Proteomes" id="UP000828048">
    <property type="component" value="Chromosome 7"/>
</dbReference>
<organism evidence="1 2">
    <name type="scientific">Vaccinium darrowii</name>
    <dbReference type="NCBI Taxonomy" id="229202"/>
    <lineage>
        <taxon>Eukaryota</taxon>
        <taxon>Viridiplantae</taxon>
        <taxon>Streptophyta</taxon>
        <taxon>Embryophyta</taxon>
        <taxon>Tracheophyta</taxon>
        <taxon>Spermatophyta</taxon>
        <taxon>Magnoliopsida</taxon>
        <taxon>eudicotyledons</taxon>
        <taxon>Gunneridae</taxon>
        <taxon>Pentapetalae</taxon>
        <taxon>asterids</taxon>
        <taxon>Ericales</taxon>
        <taxon>Ericaceae</taxon>
        <taxon>Vaccinioideae</taxon>
        <taxon>Vaccinieae</taxon>
        <taxon>Vaccinium</taxon>
    </lineage>
</organism>
<keyword evidence="2" id="KW-1185">Reference proteome</keyword>
<sequence>MGNPQTFLEWEAPTRDPPPPQTQSTKLQISSSSDTSFKSSNFQQGNLDEQHLKSQEITGIMAKKSQRRLVRYRKDQAGCMWGFISIFDFRHGRSTRRLLSDRSHPSGEISGAGYSKSKLQMLTNSDDASRENHDSEERDAMIPDAAKTSVKELMEEEIFSERDEKQHIRTADTEAKESDMERGRKSKKNRKRSKKTSKSSGDLHFDTADAETLAPESLDLEVVINELCHRKSTNCTKHDWSNEKLVEAIKLFLDRRLTDGNHLREDRTIDNYKDFVKALQTSSSNKELILELLKDPNSLVVKKIGDLEDSQLEKDRNSDPLASYWERNNSNESKPSVPVVRKQHSFFRRRSKSLENIALGGNENCRASNRIVILKPVPTAVKISETEKKLSSSLQTEKFASQFSFAEIKRKLKHAIGKERNGVPSDGKANNFPYEHQKSGNSEKGIGGEKVGWNSPNRNHFYIERFAKPAIGIKKKDKNSKPNDTGKSMGSETVEYPEQRVSNIYVEAKKHLSEMLSNGDGIEDFSSRQLPKTLGRLLSLPEFNFSPIYSPRGENEHKFVTAQQRFLTSNNSHVVNADTWQLTQENPDDKLQSSSLSSDVLDDLNHDDTVECTSCPMRPEKSSEGDVGAEQSLDSLVLEESEVLDIAVEKCCSSVIIDDQNSDLAEVCDEEESSQFLKLESCGNEELPSALPTSPPSSSIAKHVADLDSTSEKAERPSPVSVLEPLFTEDDISPATIRSQPVEPPMQPLRINFEEHISSTINHEICARASMEDEESAFEYVEAVLLASDLNWEEFLLRWLSSDQILDPLLFGEVELFSNRSCHDQKLLFDCTNEVLTEVCERYFGYSPWVSFVKHNIQPVPRGKGLIDEVWAGVEWHLLPLPSPCTLDQIVRKDMAKPGKWMELRVDVESIGTEIEEAIFEELVVDTILSFVNEDLETDSSVPLTELIQIE</sequence>
<accession>A0ACB7Y8P2</accession>
<reference evidence="1 2" key="1">
    <citation type="journal article" date="2021" name="Hortic Res">
        <title>High-quality reference genome and annotation aids understanding of berry development for evergreen blueberry (Vaccinium darrowii).</title>
        <authorList>
            <person name="Yu J."/>
            <person name="Hulse-Kemp A.M."/>
            <person name="Babiker E."/>
            <person name="Staton M."/>
        </authorList>
    </citation>
    <scope>NUCLEOTIDE SEQUENCE [LARGE SCALE GENOMIC DNA]</scope>
    <source>
        <strain evidence="2">cv. NJ 8807/NJ 8810</strain>
        <tissue evidence="1">Young leaf</tissue>
    </source>
</reference>
<evidence type="ECO:0000313" key="2">
    <source>
        <dbReference type="Proteomes" id="UP000828048"/>
    </source>
</evidence>
<evidence type="ECO:0000313" key="1">
    <source>
        <dbReference type="EMBL" id="KAH7849845.1"/>
    </source>
</evidence>
<protein>
    <submittedName>
        <fullName evidence="1">Uncharacterized protein</fullName>
    </submittedName>
</protein>
<proteinExistence type="predicted"/>
<comment type="caution">
    <text evidence="1">The sequence shown here is derived from an EMBL/GenBank/DDBJ whole genome shotgun (WGS) entry which is preliminary data.</text>
</comment>